<accession>A0ABV9BRM7</accession>
<keyword evidence="2" id="KW-1185">Reference proteome</keyword>
<gene>
    <name evidence="1" type="ORF">ACFPEN_27960</name>
</gene>
<evidence type="ECO:0000313" key="1">
    <source>
        <dbReference type="EMBL" id="MFC4516745.1"/>
    </source>
</evidence>
<dbReference type="EMBL" id="JBHSFS010000015">
    <property type="protein sequence ID" value="MFC4516745.1"/>
    <property type="molecule type" value="Genomic_DNA"/>
</dbReference>
<dbReference type="RefSeq" id="WP_240667818.1">
    <property type="nucleotide sequence ID" value="NZ_JBHSFS010000015.1"/>
</dbReference>
<evidence type="ECO:0000313" key="2">
    <source>
        <dbReference type="Proteomes" id="UP001595990"/>
    </source>
</evidence>
<name>A0ABV9BRM7_9ACTN</name>
<sequence>MGRLRNKLGFSFNLALLEVGMGQAVLESITYSAVCQDCGARLECCGVQALVDGSLRWDVEVTCSVCGFAMAVCDDVLPSDLRDQLLSEHGAAWLRVTSPWGKSIAIIRVLRAELGLDLTEAMTALDRVLAEEFSGTLPEMEFLARKLRSVGVSAVAARP</sequence>
<comment type="caution">
    <text evidence="1">The sequence shown here is derived from an EMBL/GenBank/DDBJ whole genome shotgun (WGS) entry which is preliminary data.</text>
</comment>
<protein>
    <submittedName>
        <fullName evidence="1">Uncharacterized protein</fullName>
    </submittedName>
</protein>
<organism evidence="1 2">
    <name type="scientific">Streptomyces ehimensis</name>
    <dbReference type="NCBI Taxonomy" id="68195"/>
    <lineage>
        <taxon>Bacteria</taxon>
        <taxon>Bacillati</taxon>
        <taxon>Actinomycetota</taxon>
        <taxon>Actinomycetes</taxon>
        <taxon>Kitasatosporales</taxon>
        <taxon>Streptomycetaceae</taxon>
        <taxon>Streptomyces</taxon>
    </lineage>
</organism>
<dbReference type="Proteomes" id="UP001595990">
    <property type="component" value="Unassembled WGS sequence"/>
</dbReference>
<proteinExistence type="predicted"/>
<reference evidence="2" key="1">
    <citation type="journal article" date="2019" name="Int. J. Syst. Evol. Microbiol.">
        <title>The Global Catalogue of Microorganisms (GCM) 10K type strain sequencing project: providing services to taxonomists for standard genome sequencing and annotation.</title>
        <authorList>
            <consortium name="The Broad Institute Genomics Platform"/>
            <consortium name="The Broad Institute Genome Sequencing Center for Infectious Disease"/>
            <person name="Wu L."/>
            <person name="Ma J."/>
        </authorList>
    </citation>
    <scope>NUCLEOTIDE SEQUENCE [LARGE SCALE GENOMIC DNA]</scope>
    <source>
        <strain evidence="2">CECT 8064</strain>
    </source>
</reference>